<dbReference type="SUPFAM" id="SSF46785">
    <property type="entry name" value="Winged helix' DNA-binding domain"/>
    <property type="match status" value="1"/>
</dbReference>
<dbReference type="InterPro" id="IPR001845">
    <property type="entry name" value="HTH_ArsR_DNA-bd_dom"/>
</dbReference>
<sequence length="96" mass="11005">MTEKKKKGPKKLERHFKGVSNHRRIQILLLVARSPDISLDDIVGEVNGNMKTIAEHTRRLMLAGLVEKTYAGRTVQHKLTPYGRKFVEFIDDFSSI</sequence>
<dbReference type="GO" id="GO:0003700">
    <property type="term" value="F:DNA-binding transcription factor activity"/>
    <property type="evidence" value="ECO:0007669"/>
    <property type="project" value="InterPro"/>
</dbReference>
<organism evidence="2 3">
    <name type="scientific">Candidatus Kaiserbacteria bacterium RIFCSPHIGHO2_02_FULL_55_25</name>
    <dbReference type="NCBI Taxonomy" id="1798498"/>
    <lineage>
        <taxon>Bacteria</taxon>
        <taxon>Candidatus Kaiseribacteriota</taxon>
    </lineage>
</organism>
<dbReference type="PROSITE" id="PS50987">
    <property type="entry name" value="HTH_ARSR_2"/>
    <property type="match status" value="1"/>
</dbReference>
<dbReference type="Proteomes" id="UP000176914">
    <property type="component" value="Unassembled WGS sequence"/>
</dbReference>
<evidence type="ECO:0000313" key="2">
    <source>
        <dbReference type="EMBL" id="OGG70821.1"/>
    </source>
</evidence>
<evidence type="ECO:0000313" key="3">
    <source>
        <dbReference type="Proteomes" id="UP000176914"/>
    </source>
</evidence>
<dbReference type="EMBL" id="MFLL01000001">
    <property type="protein sequence ID" value="OGG70821.1"/>
    <property type="molecule type" value="Genomic_DNA"/>
</dbReference>
<feature type="domain" description="HTH arsR-type" evidence="1">
    <location>
        <begin position="4"/>
        <end position="96"/>
    </location>
</feature>
<dbReference type="InterPro" id="IPR036390">
    <property type="entry name" value="WH_DNA-bd_sf"/>
</dbReference>
<reference evidence="2 3" key="1">
    <citation type="journal article" date="2016" name="Nat. Commun.">
        <title>Thousands of microbial genomes shed light on interconnected biogeochemical processes in an aquifer system.</title>
        <authorList>
            <person name="Anantharaman K."/>
            <person name="Brown C.T."/>
            <person name="Hug L.A."/>
            <person name="Sharon I."/>
            <person name="Castelle C.J."/>
            <person name="Probst A.J."/>
            <person name="Thomas B.C."/>
            <person name="Singh A."/>
            <person name="Wilkins M.J."/>
            <person name="Karaoz U."/>
            <person name="Brodie E.L."/>
            <person name="Williams K.H."/>
            <person name="Hubbard S.S."/>
            <person name="Banfield J.F."/>
        </authorList>
    </citation>
    <scope>NUCLEOTIDE SEQUENCE [LARGE SCALE GENOMIC DNA]</scope>
</reference>
<dbReference type="CDD" id="cd00090">
    <property type="entry name" value="HTH_ARSR"/>
    <property type="match status" value="1"/>
</dbReference>
<name>A0A1F6EB40_9BACT</name>
<protein>
    <recommendedName>
        <fullName evidence="1">HTH arsR-type domain-containing protein</fullName>
    </recommendedName>
</protein>
<accession>A0A1F6EB40</accession>
<dbReference type="AlphaFoldDB" id="A0A1F6EB40"/>
<evidence type="ECO:0000259" key="1">
    <source>
        <dbReference type="PROSITE" id="PS50987"/>
    </source>
</evidence>
<comment type="caution">
    <text evidence="2">The sequence shown here is derived from an EMBL/GenBank/DDBJ whole genome shotgun (WGS) entry which is preliminary data.</text>
</comment>
<gene>
    <name evidence="2" type="ORF">A3C20_04110</name>
</gene>
<dbReference type="InterPro" id="IPR036388">
    <property type="entry name" value="WH-like_DNA-bd_sf"/>
</dbReference>
<dbReference type="Gene3D" id="1.10.10.10">
    <property type="entry name" value="Winged helix-like DNA-binding domain superfamily/Winged helix DNA-binding domain"/>
    <property type="match status" value="1"/>
</dbReference>
<proteinExistence type="predicted"/>
<dbReference type="InterPro" id="IPR011991">
    <property type="entry name" value="ArsR-like_HTH"/>
</dbReference>